<gene>
    <name evidence="6" type="ORF">HETIRDRAFT_236580</name>
</gene>
<dbReference type="InterPro" id="IPR057983">
    <property type="entry name" value="NAA35-like_N"/>
</dbReference>
<accession>W4KHE9</accession>
<sequence>FAAMEPGQLLLTDGFTLMDSMSVIEIGEPRMDSGMSLDEEHRPPFDPLAPLLPEELCYILDRVCSCEMQWHAGYALSQTVFTLQYVHDLDVIMDFWPSVSSDPARPVELLIHVLVACVEGVLKCCDMTWRELTKGRVFDTEDWQSEKSGVSLMEGTQIRNVLSRLENACNWISTNESLRWREPLYNRVMLRKTLLELFALEMPMDRQRCQTLLAHARTYLYNIRYRPAPPAPPVGSPALLAFDPYVSRRLNTLAPLQILPMLAQEDTWDALGNLLDGWTELCQLSAISHLSTWKTVGTLRALSPGVKVPFLRSLTQSVFFDGYRVLGTRLPIWTIEQFFLETLGLPWARITAVVRRQPVVSAASYLRDTEQRLARVSDCPRRRHFSNSLLDWHVLYDSWANMNETEHAILHAVLNVIMIWRLRIIVEVIFAGFQLDLFVADELPFAYWYASHVIESQLAVIGDIAPVIPKDSAAFAELEYDRNLLAAMKKMCLGMFMLTLPDLPSSRHRWSQNSLKRYKWAFRPEYQTTTNPPIGHPDADAFVAACDESLE</sequence>
<proteinExistence type="inferred from homology"/>
<dbReference type="OrthoDB" id="269405at2759"/>
<evidence type="ECO:0000256" key="3">
    <source>
        <dbReference type="ARBA" id="ARBA00022490"/>
    </source>
</evidence>
<comment type="similarity">
    <text evidence="2">Belongs to the MAK10 family.</text>
</comment>
<dbReference type="Proteomes" id="UP000030671">
    <property type="component" value="Unassembled WGS sequence"/>
</dbReference>
<dbReference type="PANTHER" id="PTHR21373">
    <property type="entry name" value="GLUCOSE REPRESSIBLE PROTEIN MAK10"/>
    <property type="match status" value="1"/>
</dbReference>
<feature type="non-terminal residue" evidence="6">
    <location>
        <position position="1"/>
    </location>
</feature>
<feature type="domain" description="NAA35-like N-terminal" evidence="4">
    <location>
        <begin position="6"/>
        <end position="161"/>
    </location>
</feature>
<evidence type="ECO:0000256" key="1">
    <source>
        <dbReference type="ARBA" id="ARBA00004496"/>
    </source>
</evidence>
<dbReference type="InterPro" id="IPR057982">
    <property type="entry name" value="TPR_NAA35"/>
</dbReference>
<evidence type="ECO:0000259" key="5">
    <source>
        <dbReference type="Pfam" id="PF25789"/>
    </source>
</evidence>
<dbReference type="GeneID" id="20668763"/>
<dbReference type="InterPro" id="IPR007244">
    <property type="entry name" value="Naa35_N"/>
</dbReference>
<dbReference type="RefSeq" id="XP_009542023.1">
    <property type="nucleotide sequence ID" value="XM_009543728.1"/>
</dbReference>
<dbReference type="STRING" id="747525.W4KHE9"/>
<dbReference type="GO" id="GO:0031417">
    <property type="term" value="C:NatC complex"/>
    <property type="evidence" value="ECO:0007669"/>
    <property type="project" value="InterPro"/>
</dbReference>
<keyword evidence="3" id="KW-0963">Cytoplasm</keyword>
<evidence type="ECO:0000256" key="2">
    <source>
        <dbReference type="ARBA" id="ARBA00006289"/>
    </source>
</evidence>
<dbReference type="Pfam" id="PF25789">
    <property type="entry name" value="TPR_NAA35"/>
    <property type="match status" value="1"/>
</dbReference>
<reference evidence="6 7" key="1">
    <citation type="journal article" date="2012" name="New Phytol.">
        <title>Insight into trade-off between wood decay and parasitism from the genome of a fungal forest pathogen.</title>
        <authorList>
            <person name="Olson A."/>
            <person name="Aerts A."/>
            <person name="Asiegbu F."/>
            <person name="Belbahri L."/>
            <person name="Bouzid O."/>
            <person name="Broberg A."/>
            <person name="Canback B."/>
            <person name="Coutinho P.M."/>
            <person name="Cullen D."/>
            <person name="Dalman K."/>
            <person name="Deflorio G."/>
            <person name="van Diepen L.T."/>
            <person name="Dunand C."/>
            <person name="Duplessis S."/>
            <person name="Durling M."/>
            <person name="Gonthier P."/>
            <person name="Grimwood J."/>
            <person name="Fossdal C.G."/>
            <person name="Hansson D."/>
            <person name="Henrissat B."/>
            <person name="Hietala A."/>
            <person name="Himmelstrand K."/>
            <person name="Hoffmeister D."/>
            <person name="Hogberg N."/>
            <person name="James T.Y."/>
            <person name="Karlsson M."/>
            <person name="Kohler A."/>
            <person name="Kues U."/>
            <person name="Lee Y.H."/>
            <person name="Lin Y.C."/>
            <person name="Lind M."/>
            <person name="Lindquist E."/>
            <person name="Lombard V."/>
            <person name="Lucas S."/>
            <person name="Lunden K."/>
            <person name="Morin E."/>
            <person name="Murat C."/>
            <person name="Park J."/>
            <person name="Raffaello T."/>
            <person name="Rouze P."/>
            <person name="Salamov A."/>
            <person name="Schmutz J."/>
            <person name="Solheim H."/>
            <person name="Stahlberg J."/>
            <person name="Velez H."/>
            <person name="de Vries R.P."/>
            <person name="Wiebenga A."/>
            <person name="Woodward S."/>
            <person name="Yakovlev I."/>
            <person name="Garbelotto M."/>
            <person name="Martin F."/>
            <person name="Grigoriev I.V."/>
            <person name="Stenlid J."/>
        </authorList>
    </citation>
    <scope>NUCLEOTIDE SEQUENCE [LARGE SCALE GENOMIC DNA]</scope>
    <source>
        <strain evidence="6 7">TC 32-1</strain>
    </source>
</reference>
<dbReference type="PANTHER" id="PTHR21373:SF0">
    <property type="entry name" value="N-ALPHA-ACETYLTRANSFERASE 35, NATC AUXILIARY SUBUNIT"/>
    <property type="match status" value="1"/>
</dbReference>
<feature type="domain" description="NAA35-like TPR repeats" evidence="5">
    <location>
        <begin position="310"/>
        <end position="455"/>
    </location>
</feature>
<dbReference type="AlphaFoldDB" id="W4KHE9"/>
<comment type="subcellular location">
    <subcellularLocation>
        <location evidence="1">Cytoplasm</location>
    </subcellularLocation>
</comment>
<protein>
    <submittedName>
        <fullName evidence="6">Uncharacterized protein</fullName>
    </submittedName>
</protein>
<dbReference type="EMBL" id="KI925455">
    <property type="protein sequence ID" value="ETW85144.1"/>
    <property type="molecule type" value="Genomic_DNA"/>
</dbReference>
<evidence type="ECO:0000313" key="6">
    <source>
        <dbReference type="EMBL" id="ETW85144.1"/>
    </source>
</evidence>
<dbReference type="eggNOG" id="KOG2343">
    <property type="taxonomic scope" value="Eukaryota"/>
</dbReference>
<dbReference type="KEGG" id="hir:HETIRDRAFT_236580"/>
<feature type="non-terminal residue" evidence="6">
    <location>
        <position position="551"/>
    </location>
</feature>
<keyword evidence="7" id="KW-1185">Reference proteome</keyword>
<evidence type="ECO:0000313" key="7">
    <source>
        <dbReference type="Proteomes" id="UP000030671"/>
    </source>
</evidence>
<organism evidence="6 7">
    <name type="scientific">Heterobasidion irregulare (strain TC 32-1)</name>
    <dbReference type="NCBI Taxonomy" id="747525"/>
    <lineage>
        <taxon>Eukaryota</taxon>
        <taxon>Fungi</taxon>
        <taxon>Dikarya</taxon>
        <taxon>Basidiomycota</taxon>
        <taxon>Agaricomycotina</taxon>
        <taxon>Agaricomycetes</taxon>
        <taxon>Russulales</taxon>
        <taxon>Bondarzewiaceae</taxon>
        <taxon>Heterobasidion</taxon>
        <taxon>Heterobasidion annosum species complex</taxon>
    </lineage>
</organism>
<name>W4KHE9_HETIT</name>
<dbReference type="Pfam" id="PF04112">
    <property type="entry name" value="Mak10"/>
    <property type="match status" value="1"/>
</dbReference>
<dbReference type="HOGENOM" id="CLU_017051_0_0_1"/>
<evidence type="ECO:0000259" key="4">
    <source>
        <dbReference type="Pfam" id="PF04112"/>
    </source>
</evidence>
<dbReference type="InParanoid" id="W4KHE9"/>